<feature type="compositionally biased region" description="Low complexity" evidence="1">
    <location>
        <begin position="127"/>
        <end position="136"/>
    </location>
</feature>
<comment type="caution">
    <text evidence="2">The sequence shown here is derived from an EMBL/GenBank/DDBJ whole genome shotgun (WGS) entry which is preliminary data.</text>
</comment>
<feature type="region of interest" description="Disordered" evidence="1">
    <location>
        <begin position="271"/>
        <end position="311"/>
    </location>
</feature>
<organism evidence="2 3">
    <name type="scientific">Hasllibacter halocynthiae</name>
    <dbReference type="NCBI Taxonomy" id="595589"/>
    <lineage>
        <taxon>Bacteria</taxon>
        <taxon>Pseudomonadati</taxon>
        <taxon>Pseudomonadota</taxon>
        <taxon>Alphaproteobacteria</taxon>
        <taxon>Rhodobacterales</taxon>
        <taxon>Roseobacteraceae</taxon>
        <taxon>Hasllibacter</taxon>
    </lineage>
</organism>
<keyword evidence="3" id="KW-1185">Reference proteome</keyword>
<proteinExistence type="predicted"/>
<evidence type="ECO:0000313" key="2">
    <source>
        <dbReference type="EMBL" id="PRY95162.1"/>
    </source>
</evidence>
<dbReference type="EMBL" id="PVTT01000001">
    <property type="protein sequence ID" value="PRY95162.1"/>
    <property type="molecule type" value="Genomic_DNA"/>
</dbReference>
<sequence length="311" mass="32812">MPLHRNPGTWPSRRRRGPNEPGPHLAAGRELPPPQGAARVDALSRRLRPPAAGTSDRLPAPGSSAAPPAISPRPSRKPAALEAETPERTRLASRRRTGRSLQVSAKVGRIRQPLGAPCGHLRGPSGARPADAPRLPAARDLRKDRTGALGERRRLEWLGERRCRSGRWPHRSRAPTASSRRVAHRPGTRSGLEGCAGRLDRPAAPSAHATASIRGRGTARCAPGLPQGASAPRGWGPGSAMGTLRGAACPPRCASRLAPIWPLRRAARAPLPRDARGAPPLPSAVTPPGGSAARSPSRLRRRPAPARGRGS</sequence>
<gene>
    <name evidence="2" type="ORF">BCF33_0776</name>
</gene>
<protein>
    <submittedName>
        <fullName evidence="2">Uncharacterized protein</fullName>
    </submittedName>
</protein>
<dbReference type="AlphaFoldDB" id="A0A2T0X887"/>
<feature type="compositionally biased region" description="Basic and acidic residues" evidence="1">
    <location>
        <begin position="137"/>
        <end position="147"/>
    </location>
</feature>
<feature type="compositionally biased region" description="Low complexity" evidence="1">
    <location>
        <begin position="59"/>
        <end position="68"/>
    </location>
</feature>
<accession>A0A2T0X887</accession>
<evidence type="ECO:0000256" key="1">
    <source>
        <dbReference type="SAM" id="MobiDB-lite"/>
    </source>
</evidence>
<feature type="region of interest" description="Disordered" evidence="1">
    <location>
        <begin position="1"/>
        <end position="147"/>
    </location>
</feature>
<feature type="region of interest" description="Disordered" evidence="1">
    <location>
        <begin position="166"/>
        <end position="203"/>
    </location>
</feature>
<feature type="compositionally biased region" description="Basic residues" evidence="1">
    <location>
        <begin position="297"/>
        <end position="311"/>
    </location>
</feature>
<reference evidence="2 3" key="1">
    <citation type="submission" date="2018-03" db="EMBL/GenBank/DDBJ databases">
        <title>Genomic Encyclopedia of Archaeal and Bacterial Type Strains, Phase II (KMG-II): from individual species to whole genera.</title>
        <authorList>
            <person name="Goeker M."/>
        </authorList>
    </citation>
    <scope>NUCLEOTIDE SEQUENCE [LARGE SCALE GENOMIC DNA]</scope>
    <source>
        <strain evidence="2 3">DSM 29318</strain>
    </source>
</reference>
<name>A0A2T0X887_9RHOB</name>
<evidence type="ECO:0000313" key="3">
    <source>
        <dbReference type="Proteomes" id="UP000238801"/>
    </source>
</evidence>
<dbReference type="Proteomes" id="UP000238801">
    <property type="component" value="Unassembled WGS sequence"/>
</dbReference>